<protein>
    <submittedName>
        <fullName evidence="2">Uncharacterized protein</fullName>
    </submittedName>
</protein>
<gene>
    <name evidence="2" type="ORF">AVEN_197147_1</name>
</gene>
<dbReference type="Proteomes" id="UP000499080">
    <property type="component" value="Unassembled WGS sequence"/>
</dbReference>
<evidence type="ECO:0000256" key="1">
    <source>
        <dbReference type="SAM" id="MobiDB-lite"/>
    </source>
</evidence>
<dbReference type="EMBL" id="BGPR01081260">
    <property type="protein sequence ID" value="GBL82227.1"/>
    <property type="molecule type" value="Genomic_DNA"/>
</dbReference>
<evidence type="ECO:0000313" key="2">
    <source>
        <dbReference type="EMBL" id="GBL82227.1"/>
    </source>
</evidence>
<dbReference type="AlphaFoldDB" id="A0A4Y2ARU8"/>
<evidence type="ECO:0000313" key="3">
    <source>
        <dbReference type="Proteomes" id="UP000499080"/>
    </source>
</evidence>
<keyword evidence="3" id="KW-1185">Reference proteome</keyword>
<reference evidence="2 3" key="1">
    <citation type="journal article" date="2019" name="Sci. Rep.">
        <title>Orb-weaving spider Araneus ventricosus genome elucidates the spidroin gene catalogue.</title>
        <authorList>
            <person name="Kono N."/>
            <person name="Nakamura H."/>
            <person name="Ohtoshi R."/>
            <person name="Moran D.A.P."/>
            <person name="Shinohara A."/>
            <person name="Yoshida Y."/>
            <person name="Fujiwara M."/>
            <person name="Mori M."/>
            <person name="Tomita M."/>
            <person name="Arakawa K."/>
        </authorList>
    </citation>
    <scope>NUCLEOTIDE SEQUENCE [LARGE SCALE GENOMIC DNA]</scope>
</reference>
<feature type="region of interest" description="Disordered" evidence="1">
    <location>
        <begin position="54"/>
        <end position="121"/>
    </location>
</feature>
<sequence length="121" mass="13629">MKSTRTRAKNDVISFRRSEPIILSDFLPQFYQGREPNTSFHFGPSNFIINKVENFGSNGEREEQRAHSNNTRENEDARRSGATLPSIDAEHAHQSLVADGAPGIVFEEEPRPASKHPSRPL</sequence>
<accession>A0A4Y2ARU8</accession>
<organism evidence="2 3">
    <name type="scientific">Araneus ventricosus</name>
    <name type="common">Orbweaver spider</name>
    <name type="synonym">Epeira ventricosa</name>
    <dbReference type="NCBI Taxonomy" id="182803"/>
    <lineage>
        <taxon>Eukaryota</taxon>
        <taxon>Metazoa</taxon>
        <taxon>Ecdysozoa</taxon>
        <taxon>Arthropoda</taxon>
        <taxon>Chelicerata</taxon>
        <taxon>Arachnida</taxon>
        <taxon>Araneae</taxon>
        <taxon>Araneomorphae</taxon>
        <taxon>Entelegynae</taxon>
        <taxon>Araneoidea</taxon>
        <taxon>Araneidae</taxon>
        <taxon>Araneus</taxon>
    </lineage>
</organism>
<comment type="caution">
    <text evidence="2">The sequence shown here is derived from an EMBL/GenBank/DDBJ whole genome shotgun (WGS) entry which is preliminary data.</text>
</comment>
<feature type="non-terminal residue" evidence="2">
    <location>
        <position position="121"/>
    </location>
</feature>
<name>A0A4Y2ARU8_ARAVE</name>
<proteinExistence type="predicted"/>
<feature type="compositionally biased region" description="Basic and acidic residues" evidence="1">
    <location>
        <begin position="59"/>
        <end position="79"/>
    </location>
</feature>